<keyword evidence="7" id="KW-0813">Transport</keyword>
<evidence type="ECO:0000313" key="9">
    <source>
        <dbReference type="EMBL" id="PRY97165.1"/>
    </source>
</evidence>
<feature type="transmembrane region" description="Helical" evidence="7">
    <location>
        <begin position="45"/>
        <end position="64"/>
    </location>
</feature>
<feature type="transmembrane region" description="Helical" evidence="7">
    <location>
        <begin position="215"/>
        <end position="233"/>
    </location>
</feature>
<keyword evidence="3 7" id="KW-0997">Cell inner membrane</keyword>
<feature type="transmembrane region" description="Helical" evidence="7">
    <location>
        <begin position="267"/>
        <end position="290"/>
    </location>
</feature>
<feature type="domain" description="TRAP C4-dicarboxylate transport system permease DctM subunit" evidence="8">
    <location>
        <begin position="9"/>
        <end position="415"/>
    </location>
</feature>
<evidence type="ECO:0000256" key="4">
    <source>
        <dbReference type="ARBA" id="ARBA00022692"/>
    </source>
</evidence>
<evidence type="ECO:0000259" key="8">
    <source>
        <dbReference type="Pfam" id="PF06808"/>
    </source>
</evidence>
<dbReference type="RefSeq" id="WP_106228138.1">
    <property type="nucleotide sequence ID" value="NZ_PVTV01000015.1"/>
</dbReference>
<dbReference type="InterPro" id="IPR004681">
    <property type="entry name" value="TRAP_DctM"/>
</dbReference>
<dbReference type="PIRSF" id="PIRSF006066">
    <property type="entry name" value="HI0050"/>
    <property type="match status" value="1"/>
</dbReference>
<dbReference type="NCBIfam" id="TIGR00786">
    <property type="entry name" value="dctM"/>
    <property type="match status" value="1"/>
</dbReference>
<dbReference type="InterPro" id="IPR010656">
    <property type="entry name" value="DctM"/>
</dbReference>
<keyword evidence="5 7" id="KW-1133">Transmembrane helix</keyword>
<keyword evidence="2" id="KW-1003">Cell membrane</keyword>
<comment type="subcellular location">
    <subcellularLocation>
        <location evidence="1 7">Cell inner membrane</location>
        <topology evidence="1 7">Multi-pass membrane protein</topology>
    </subcellularLocation>
</comment>
<feature type="transmembrane region" description="Helical" evidence="7">
    <location>
        <begin position="395"/>
        <end position="419"/>
    </location>
</feature>
<proteinExistence type="inferred from homology"/>
<protein>
    <recommendedName>
        <fullName evidence="7">TRAP transporter large permease protein</fullName>
    </recommendedName>
</protein>
<evidence type="ECO:0000256" key="5">
    <source>
        <dbReference type="ARBA" id="ARBA00022989"/>
    </source>
</evidence>
<comment type="function">
    <text evidence="7">Part of the tripartite ATP-independent periplasmic (TRAP) transport system.</text>
</comment>
<gene>
    <name evidence="9" type="ORF">BCM14_2305</name>
</gene>
<dbReference type="GO" id="GO:0005886">
    <property type="term" value="C:plasma membrane"/>
    <property type="evidence" value="ECO:0007669"/>
    <property type="project" value="UniProtKB-SubCell"/>
</dbReference>
<feature type="transmembrane region" description="Helical" evidence="7">
    <location>
        <begin position="310"/>
        <end position="343"/>
    </location>
</feature>
<evidence type="ECO:0000256" key="6">
    <source>
        <dbReference type="ARBA" id="ARBA00023136"/>
    </source>
</evidence>
<dbReference type="PANTHER" id="PTHR33362:SF2">
    <property type="entry name" value="TRAP TRANSPORTER LARGE PERMEASE PROTEIN"/>
    <property type="match status" value="1"/>
</dbReference>
<dbReference type="Pfam" id="PF06808">
    <property type="entry name" value="DctM"/>
    <property type="match status" value="1"/>
</dbReference>
<keyword evidence="4 7" id="KW-0812">Transmembrane</keyword>
<feature type="transmembrane region" description="Helical" evidence="7">
    <location>
        <begin position="84"/>
        <end position="103"/>
    </location>
</feature>
<dbReference type="OrthoDB" id="8713284at2"/>
<dbReference type="GO" id="GO:0022857">
    <property type="term" value="F:transmembrane transporter activity"/>
    <property type="evidence" value="ECO:0007669"/>
    <property type="project" value="UniProtKB-UniRule"/>
</dbReference>
<comment type="subunit">
    <text evidence="7">The complex comprises the extracytoplasmic solute receptor protein and the two transmembrane proteins.</text>
</comment>
<dbReference type="PANTHER" id="PTHR33362">
    <property type="entry name" value="SIALIC ACID TRAP TRANSPORTER PERMEASE PROTEIN SIAT-RELATED"/>
    <property type="match status" value="1"/>
</dbReference>
<evidence type="ECO:0000256" key="3">
    <source>
        <dbReference type="ARBA" id="ARBA00022519"/>
    </source>
</evidence>
<evidence type="ECO:0000256" key="7">
    <source>
        <dbReference type="RuleBase" id="RU369079"/>
    </source>
</evidence>
<feature type="transmembrane region" description="Helical" evidence="7">
    <location>
        <begin position="6"/>
        <end position="33"/>
    </location>
</feature>
<dbReference type="EMBL" id="PVTV01000015">
    <property type="protein sequence ID" value="PRY97165.1"/>
    <property type="molecule type" value="Genomic_DNA"/>
</dbReference>
<feature type="transmembrane region" description="Helical" evidence="7">
    <location>
        <begin position="167"/>
        <end position="194"/>
    </location>
</feature>
<comment type="similarity">
    <text evidence="7">Belongs to the TRAP transporter large permease family.</text>
</comment>
<reference evidence="9 10" key="1">
    <citation type="submission" date="2018-03" db="EMBL/GenBank/DDBJ databases">
        <title>Genomic Encyclopedia of Type Strains, Phase III (KMG-III): the genomes of soil and plant-associated and newly described type strains.</title>
        <authorList>
            <person name="Whitman W."/>
        </authorList>
    </citation>
    <scope>NUCLEOTIDE SEQUENCE [LARGE SCALE GENOMIC DNA]</scope>
    <source>
        <strain evidence="9 10">MWH-P2sevCIIIb</strain>
    </source>
</reference>
<name>A0A2T0XE09_9BURK</name>
<sequence>MVLIVMGLVFVAALVISLPIVFSLGASAIVGLVMGGYPLQQLGSTIVSASQSWVLLAIPSFIFAGSVMERCGMSSALVELARAMVGWLRGGLGMSVIVVSYFFSDICGSKMAEVSALSSALVEPLKKSGYRAEDAASLIAAGTAMGMLVPPAIFMIVISAVTNQSAVTLFLAGFIPAATIGLCLCILVFIQAHLLGWPKDSRPSFSRLWASFKKAAVPLVIPIVILGGFYIGAFTATEAGAIVALYSLLAAKFYYRNITWKEIGVIAYQSGIMTASVIFLLAVATVFQYILGVSGVPLLFAKILAPLEAYHWTFLLGVALITMVFGMVLEGLPAAVVLIPVVYPIAVKLGINPIHFDIVQTAAVGIGLFLPPMGVGLLMALKFANVGVGQHFKYYWPYLLALFAGLMLIICIPELTLALPRSAGFIK</sequence>
<feature type="transmembrane region" description="Helical" evidence="7">
    <location>
        <begin position="135"/>
        <end position="161"/>
    </location>
</feature>
<comment type="caution">
    <text evidence="9">The sequence shown here is derived from an EMBL/GenBank/DDBJ whole genome shotgun (WGS) entry which is preliminary data.</text>
</comment>
<evidence type="ECO:0000313" key="10">
    <source>
        <dbReference type="Proteomes" id="UP000238308"/>
    </source>
</evidence>
<feature type="transmembrane region" description="Helical" evidence="7">
    <location>
        <begin position="363"/>
        <end position="383"/>
    </location>
</feature>
<dbReference type="Proteomes" id="UP000238308">
    <property type="component" value="Unassembled WGS sequence"/>
</dbReference>
<keyword evidence="6 7" id="KW-0472">Membrane</keyword>
<evidence type="ECO:0000256" key="2">
    <source>
        <dbReference type="ARBA" id="ARBA00022475"/>
    </source>
</evidence>
<evidence type="ECO:0000256" key="1">
    <source>
        <dbReference type="ARBA" id="ARBA00004429"/>
    </source>
</evidence>
<keyword evidence="10" id="KW-1185">Reference proteome</keyword>
<organism evidence="9 10">
    <name type="scientific">Jezberella montanilacus</name>
    <dbReference type="NCBI Taxonomy" id="323426"/>
    <lineage>
        <taxon>Bacteria</taxon>
        <taxon>Pseudomonadati</taxon>
        <taxon>Pseudomonadota</taxon>
        <taxon>Betaproteobacteria</taxon>
        <taxon>Burkholderiales</taxon>
        <taxon>Alcaligenaceae</taxon>
        <taxon>Jezberella</taxon>
    </lineage>
</organism>
<accession>A0A2T0XE09</accession>
<comment type="caution">
    <text evidence="7">Lacks conserved residue(s) required for the propagation of feature annotation.</text>
</comment>
<dbReference type="AlphaFoldDB" id="A0A2T0XE09"/>